<sequence length="125" mass="13990">MSDETFELEKDIIESEEVPVGTEQASSSCSSSFSTTTSAEGPKPTPSRSLWKSASTYLSILRFSAINLLFPFINGVMLGFGEILANEIGIRWGLIGAEVHPIRINIRREVERRQLEEERKKKDAE</sequence>
<organism evidence="1 2">
    <name type="scientific">Lipomyces orientalis</name>
    <dbReference type="NCBI Taxonomy" id="1233043"/>
    <lineage>
        <taxon>Eukaryota</taxon>
        <taxon>Fungi</taxon>
        <taxon>Dikarya</taxon>
        <taxon>Ascomycota</taxon>
        <taxon>Saccharomycotina</taxon>
        <taxon>Lipomycetes</taxon>
        <taxon>Lipomycetales</taxon>
        <taxon>Lipomycetaceae</taxon>
        <taxon>Lipomyces</taxon>
    </lineage>
</organism>
<keyword evidence="2" id="KW-1185">Reference proteome</keyword>
<gene>
    <name evidence="1" type="ORF">V1517DRAFT_327089</name>
</gene>
<evidence type="ECO:0000313" key="1">
    <source>
        <dbReference type="EMBL" id="KAK9321218.1"/>
    </source>
</evidence>
<dbReference type="Proteomes" id="UP001489719">
    <property type="component" value="Unassembled WGS sequence"/>
</dbReference>
<reference evidence="2" key="1">
    <citation type="journal article" date="2024" name="Front. Bioeng. Biotechnol.">
        <title>Genome-scale model development and genomic sequencing of the oleaginous clade Lipomyces.</title>
        <authorList>
            <person name="Czajka J.J."/>
            <person name="Han Y."/>
            <person name="Kim J."/>
            <person name="Mondo S.J."/>
            <person name="Hofstad B.A."/>
            <person name="Robles A."/>
            <person name="Haridas S."/>
            <person name="Riley R."/>
            <person name="LaButti K."/>
            <person name="Pangilinan J."/>
            <person name="Andreopoulos W."/>
            <person name="Lipzen A."/>
            <person name="Yan J."/>
            <person name="Wang M."/>
            <person name="Ng V."/>
            <person name="Grigoriev I.V."/>
            <person name="Spatafora J.W."/>
            <person name="Magnuson J.K."/>
            <person name="Baker S.E."/>
            <person name="Pomraning K.R."/>
        </authorList>
    </citation>
    <scope>NUCLEOTIDE SEQUENCE [LARGE SCALE GENOMIC DNA]</scope>
    <source>
        <strain evidence="2">CBS 10300</strain>
    </source>
</reference>
<dbReference type="EMBL" id="MU970104">
    <property type="protein sequence ID" value="KAK9321218.1"/>
    <property type="molecule type" value="Genomic_DNA"/>
</dbReference>
<evidence type="ECO:0000313" key="2">
    <source>
        <dbReference type="Proteomes" id="UP001489719"/>
    </source>
</evidence>
<proteinExistence type="predicted"/>
<protein>
    <submittedName>
        <fullName evidence="1">Outer membrane protein TOM13-domain-containing protein</fullName>
    </submittedName>
</protein>
<accession>A0ACC3TM64</accession>
<name>A0ACC3TM64_9ASCO</name>
<comment type="caution">
    <text evidence="1">The sequence shown here is derived from an EMBL/GenBank/DDBJ whole genome shotgun (WGS) entry which is preliminary data.</text>
</comment>